<proteinExistence type="predicted"/>
<dbReference type="PANTHER" id="PTHR46648:SF1">
    <property type="entry name" value="ADENOSINE 5'-MONOPHOSPHORAMIDASE HNT1"/>
    <property type="match status" value="1"/>
</dbReference>
<keyword evidence="6" id="KW-1185">Reference proteome</keyword>
<dbReference type="EMBL" id="DVAB01000022">
    <property type="protein sequence ID" value="HIK00337.1"/>
    <property type="molecule type" value="Genomic_DNA"/>
</dbReference>
<dbReference type="GO" id="GO:0009117">
    <property type="term" value="P:nucleotide metabolic process"/>
    <property type="evidence" value="ECO:0007669"/>
    <property type="project" value="TreeGrafter"/>
</dbReference>
<organism evidence="5 6">
    <name type="scientific">Candidatus Naiadarchaeum limnaeum</name>
    <dbReference type="NCBI Taxonomy" id="2756139"/>
    <lineage>
        <taxon>Archaea</taxon>
        <taxon>Candidatus Undinarchaeota</taxon>
        <taxon>Candidatus Undinarchaeia</taxon>
        <taxon>Candidatus Naiadarchaeales</taxon>
        <taxon>Candidatus Naiadarchaeaceae</taxon>
        <taxon>Candidatus Naiadarchaeum</taxon>
    </lineage>
</organism>
<dbReference type="GO" id="GO:0003824">
    <property type="term" value="F:catalytic activity"/>
    <property type="evidence" value="ECO:0007669"/>
    <property type="project" value="InterPro"/>
</dbReference>
<dbReference type="PROSITE" id="PS51084">
    <property type="entry name" value="HIT_2"/>
    <property type="match status" value="1"/>
</dbReference>
<feature type="short sequence motif" description="Histidine triad motif" evidence="2 3">
    <location>
        <begin position="94"/>
        <end position="98"/>
    </location>
</feature>
<feature type="active site" description="Tele-AMP-histidine intermediate" evidence="1">
    <location>
        <position position="96"/>
    </location>
</feature>
<name>A0A832XJB2_9ARCH</name>
<gene>
    <name evidence="5" type="ORF">H1016_02225</name>
</gene>
<dbReference type="AlphaFoldDB" id="A0A832XJB2"/>
<evidence type="ECO:0000313" key="6">
    <source>
        <dbReference type="Proteomes" id="UP000646946"/>
    </source>
</evidence>
<evidence type="ECO:0000256" key="2">
    <source>
        <dbReference type="PIRSR" id="PIRSR601310-3"/>
    </source>
</evidence>
<protein>
    <submittedName>
        <fullName evidence="5">HIT domain-containing protein</fullName>
    </submittedName>
</protein>
<dbReference type="PANTHER" id="PTHR46648">
    <property type="entry name" value="HIT FAMILY PROTEIN 1"/>
    <property type="match status" value="1"/>
</dbReference>
<dbReference type="Gene3D" id="3.30.428.10">
    <property type="entry name" value="HIT-like"/>
    <property type="match status" value="1"/>
</dbReference>
<dbReference type="InterPro" id="IPR001310">
    <property type="entry name" value="Histidine_triad_HIT"/>
</dbReference>
<reference evidence="5 6" key="1">
    <citation type="journal article" name="Nat. Commun.">
        <title>Undinarchaeota illuminate DPANN phylogeny and the impact of gene transfer on archaeal evolution.</title>
        <authorList>
            <person name="Dombrowski N."/>
            <person name="Williams T.A."/>
            <person name="Sun J."/>
            <person name="Woodcroft B.J."/>
            <person name="Lee J.H."/>
            <person name="Minh B.Q."/>
            <person name="Rinke C."/>
            <person name="Spang A."/>
        </authorList>
    </citation>
    <scope>NUCLEOTIDE SEQUENCE [LARGE SCALE GENOMIC DNA]</scope>
    <source>
        <strain evidence="5">MAG_bin1129</strain>
    </source>
</reference>
<accession>A0A832XJB2</accession>
<feature type="domain" description="HIT" evidence="4">
    <location>
        <begin position="7"/>
        <end position="108"/>
    </location>
</feature>
<dbReference type="PRINTS" id="PR00332">
    <property type="entry name" value="HISTRIAD"/>
</dbReference>
<sequence length="133" mass="15525">MESQTCIFCKIGKKEIPSKVIYEDSAHIAFLDIRPYTKGHTLVIPKKHYIQFLEIPKKEVSELFALAQEIGKKLKTSLKAELIFLSVMGEEVPHTHVHLIPYYGEMPFTMRHEPPDEDLDKILKEIKEYKEKK</sequence>
<evidence type="ECO:0000259" key="4">
    <source>
        <dbReference type="PROSITE" id="PS51084"/>
    </source>
</evidence>
<dbReference type="Pfam" id="PF01230">
    <property type="entry name" value="HIT"/>
    <property type="match status" value="1"/>
</dbReference>
<evidence type="ECO:0000256" key="1">
    <source>
        <dbReference type="PIRSR" id="PIRSR601310-1"/>
    </source>
</evidence>
<dbReference type="InterPro" id="IPR011146">
    <property type="entry name" value="HIT-like"/>
</dbReference>
<evidence type="ECO:0000256" key="3">
    <source>
        <dbReference type="PROSITE-ProRule" id="PRU00464"/>
    </source>
</evidence>
<dbReference type="Proteomes" id="UP000646946">
    <property type="component" value="Unassembled WGS sequence"/>
</dbReference>
<comment type="caution">
    <text evidence="5">The sequence shown here is derived from an EMBL/GenBank/DDBJ whole genome shotgun (WGS) entry which is preliminary data.</text>
</comment>
<dbReference type="InterPro" id="IPR036265">
    <property type="entry name" value="HIT-like_sf"/>
</dbReference>
<dbReference type="SUPFAM" id="SSF54197">
    <property type="entry name" value="HIT-like"/>
    <property type="match status" value="1"/>
</dbReference>
<evidence type="ECO:0000313" key="5">
    <source>
        <dbReference type="EMBL" id="HIK00337.1"/>
    </source>
</evidence>